<reference evidence="15" key="1">
    <citation type="submission" date="2025-08" db="UniProtKB">
        <authorList>
            <consortium name="Ensembl"/>
        </authorList>
    </citation>
    <scope>IDENTIFICATION</scope>
</reference>
<accession>A0A8P4G627</accession>
<evidence type="ECO:0000256" key="11">
    <source>
        <dbReference type="ARBA" id="ARBA00023157"/>
    </source>
</evidence>
<feature type="transmembrane region" description="Helical" evidence="14">
    <location>
        <begin position="468"/>
        <end position="494"/>
    </location>
</feature>
<evidence type="ECO:0000256" key="4">
    <source>
        <dbReference type="ARBA" id="ARBA00022511"/>
    </source>
</evidence>
<evidence type="ECO:0000256" key="9">
    <source>
        <dbReference type="ARBA" id="ARBA00023136"/>
    </source>
</evidence>
<dbReference type="PANTHER" id="PTHR10424:SF81">
    <property type="entry name" value="ERVV2 PROTEIN"/>
    <property type="match status" value="1"/>
</dbReference>
<keyword evidence="11" id="KW-1015">Disulfide bond</keyword>
<keyword evidence="8 14" id="KW-1133">Transmembrane helix</keyword>
<evidence type="ECO:0000313" key="16">
    <source>
        <dbReference type="Proteomes" id="UP000694389"/>
    </source>
</evidence>
<evidence type="ECO:0000256" key="2">
    <source>
        <dbReference type="ARBA" id="ARBA00004531"/>
    </source>
</evidence>
<sequence length="549" mass="61365">MVSIMLDETSAAKLKAVPLSNDTVARRICNISSDLEEQLNATDRNKDCLFISYVRFVNGESLCKDLLFCKYIKNRQLNSWFKIMDSYLKEHGLKWGNCAGFCSDGAQTMAGSKNGLKIVQHTFTPLFPTPAPNLTYADKVELETGYTDKNEWLEWVRYTALSTGNSDCIACAKARPSLGTMPSRSFRLSDQIDPTELACVVKLFSRSFKPTEAKCKTLALRFPSVTKNDVPPSIVVYPGNYTCFTRTGQGIVVKSLPASYCSATIDITSNSDNYTAISFIHHDVSRADLWWLCGDRKLYPHLPPMWSGTCALTQLVMPFQVFPTTDYHRGSFDKHFYIDSIGVPRHVPDEFKARNQIAAGFESVIIWWSSINKNVDWINYIYYNQQRFVSYTRDAVKGISEQLGPTSLMAWQNRMALDMLLAEKGVVCKMFGLYCCTFIPNNTAPDGSITKALAGLTSLSEELAENALISSLFISLTTFTAILVCCGCCCIPCLRTLVNRLITTSLSEEKNPSPPPYQMPLLAALDGMESELDIENGVDWKEEVEDSVI</sequence>
<evidence type="ECO:0000256" key="10">
    <source>
        <dbReference type="ARBA" id="ARBA00023139"/>
    </source>
</evidence>
<dbReference type="Gene3D" id="1.10.287.210">
    <property type="match status" value="1"/>
</dbReference>
<reference evidence="15" key="2">
    <citation type="submission" date="2025-09" db="UniProtKB">
        <authorList>
            <consortium name="Ensembl"/>
        </authorList>
    </citation>
    <scope>IDENTIFICATION</scope>
</reference>
<evidence type="ECO:0000256" key="3">
    <source>
        <dbReference type="ARBA" id="ARBA00004563"/>
    </source>
</evidence>
<dbReference type="GeneTree" id="ENSGT00530000064449"/>
<keyword evidence="13" id="KW-0449">Lipoprotein</keyword>
<keyword evidence="9 14" id="KW-0472">Membrane</keyword>
<proteinExistence type="predicted"/>
<protein>
    <recommendedName>
        <fullName evidence="17">DUF4371 domain-containing protein</fullName>
    </recommendedName>
</protein>
<evidence type="ECO:0008006" key="17">
    <source>
        <dbReference type="Google" id="ProtNLM"/>
    </source>
</evidence>
<keyword evidence="6 14" id="KW-0812">Transmembrane</keyword>
<dbReference type="AlphaFoldDB" id="A0A8P4G627"/>
<evidence type="ECO:0000256" key="8">
    <source>
        <dbReference type="ARBA" id="ARBA00022989"/>
    </source>
</evidence>
<dbReference type="SUPFAM" id="SSF58069">
    <property type="entry name" value="Virus ectodomain"/>
    <property type="match status" value="1"/>
</dbReference>
<keyword evidence="7" id="KW-1043">Host membrane</keyword>
<evidence type="ECO:0000256" key="5">
    <source>
        <dbReference type="ARBA" id="ARBA00022581"/>
    </source>
</evidence>
<dbReference type="PANTHER" id="PTHR10424">
    <property type="entry name" value="VIRAL ENVELOPE PROTEIN"/>
    <property type="match status" value="1"/>
</dbReference>
<dbReference type="Proteomes" id="UP000694389">
    <property type="component" value="Unassembled WGS sequence"/>
</dbReference>
<keyword evidence="4" id="KW-1032">Host cell membrane</keyword>
<keyword evidence="16" id="KW-1185">Reference proteome</keyword>
<name>A0A8P4G627_DICLA</name>
<evidence type="ECO:0000256" key="1">
    <source>
        <dbReference type="ARBA" id="ARBA00004402"/>
    </source>
</evidence>
<comment type="subcellular location">
    <subcellularLocation>
        <location evidence="1">Host cell membrane</location>
        <topology evidence="1">Single-pass type I membrane protein</topology>
    </subcellularLocation>
    <subcellularLocation>
        <location evidence="2">Host endomembrane system</location>
        <topology evidence="2">Peripheral membrane protein</topology>
    </subcellularLocation>
    <subcellularLocation>
        <location evidence="3">Virion membrane</location>
        <topology evidence="3">Single-pass type I membrane protein</topology>
    </subcellularLocation>
</comment>
<keyword evidence="10" id="KW-0564">Palmitate</keyword>
<evidence type="ECO:0000256" key="13">
    <source>
        <dbReference type="ARBA" id="ARBA00023288"/>
    </source>
</evidence>
<organism evidence="15 16">
    <name type="scientific">Dicentrarchus labrax</name>
    <name type="common">European seabass</name>
    <name type="synonym">Morone labrax</name>
    <dbReference type="NCBI Taxonomy" id="13489"/>
    <lineage>
        <taxon>Eukaryota</taxon>
        <taxon>Metazoa</taxon>
        <taxon>Chordata</taxon>
        <taxon>Craniata</taxon>
        <taxon>Vertebrata</taxon>
        <taxon>Euteleostomi</taxon>
        <taxon>Actinopterygii</taxon>
        <taxon>Neopterygii</taxon>
        <taxon>Teleostei</taxon>
        <taxon>Neoteleostei</taxon>
        <taxon>Acanthomorphata</taxon>
        <taxon>Eupercaria</taxon>
        <taxon>Moronidae</taxon>
        <taxon>Dicentrarchus</taxon>
    </lineage>
</organism>
<evidence type="ECO:0000256" key="12">
    <source>
        <dbReference type="ARBA" id="ARBA00023180"/>
    </source>
</evidence>
<keyword evidence="5" id="KW-0945">Host-virus interaction</keyword>
<evidence type="ECO:0000256" key="14">
    <source>
        <dbReference type="SAM" id="Phobius"/>
    </source>
</evidence>
<dbReference type="Ensembl" id="ENSDLAT00005071201.1">
    <property type="protein sequence ID" value="ENSDLAP00005072651.1"/>
    <property type="gene ID" value="ENSDLAG00005028198.1"/>
</dbReference>
<keyword evidence="12" id="KW-0325">Glycoprotein</keyword>
<evidence type="ECO:0000256" key="6">
    <source>
        <dbReference type="ARBA" id="ARBA00022692"/>
    </source>
</evidence>
<dbReference type="InterPro" id="IPR018154">
    <property type="entry name" value="TLV/ENV_coat_polyprotein"/>
</dbReference>
<evidence type="ECO:0000313" key="15">
    <source>
        <dbReference type="Ensembl" id="ENSDLAP00005072651.1"/>
    </source>
</evidence>
<dbReference type="CDD" id="cd09951">
    <property type="entry name" value="HERV-Rb-like_HR1-HR2"/>
    <property type="match status" value="1"/>
</dbReference>
<evidence type="ECO:0000256" key="7">
    <source>
        <dbReference type="ARBA" id="ARBA00022870"/>
    </source>
</evidence>